<dbReference type="PANTHER" id="PTHR47245">
    <property type="entry name" value="PEPTIDYLPROLYL ISOMERASE"/>
    <property type="match status" value="1"/>
</dbReference>
<dbReference type="RefSeq" id="WP_281093567.1">
    <property type="nucleotide sequence ID" value="NZ_JARYZI010000003.1"/>
</dbReference>
<keyword evidence="1 3" id="KW-0413">Isomerase</keyword>
<reference evidence="3 4" key="1">
    <citation type="submission" date="2023-04" db="EMBL/GenBank/DDBJ databases">
        <title>Fusibacter bizertensis strain WBS, isolated from littoral bottom sediments of the Arctic seas - biochemical and genomic analysis.</title>
        <authorList>
            <person name="Brioukhanov A.L."/>
        </authorList>
    </citation>
    <scope>NUCLEOTIDE SEQUENCE [LARGE SCALE GENOMIC DNA]</scope>
    <source>
        <strain evidence="3 4">WBS</strain>
    </source>
</reference>
<dbReference type="InterPro" id="IPR000297">
    <property type="entry name" value="PPIase_PpiC"/>
</dbReference>
<dbReference type="SUPFAM" id="SSF109998">
    <property type="entry name" value="Triger factor/SurA peptide-binding domain-like"/>
    <property type="match status" value="1"/>
</dbReference>
<evidence type="ECO:0000313" key="3">
    <source>
        <dbReference type="EMBL" id="MDH8677746.1"/>
    </source>
</evidence>
<dbReference type="Gene3D" id="3.10.50.40">
    <property type="match status" value="1"/>
</dbReference>
<dbReference type="Pfam" id="PF00639">
    <property type="entry name" value="Rotamase"/>
    <property type="match status" value="1"/>
</dbReference>
<dbReference type="InterPro" id="IPR023058">
    <property type="entry name" value="PPIase_PpiC_CS"/>
</dbReference>
<dbReference type="GO" id="GO:0003755">
    <property type="term" value="F:peptidyl-prolyl cis-trans isomerase activity"/>
    <property type="evidence" value="ECO:0007669"/>
    <property type="project" value="UniProtKB-EC"/>
</dbReference>
<dbReference type="EMBL" id="JARYZI010000003">
    <property type="protein sequence ID" value="MDH8677746.1"/>
    <property type="molecule type" value="Genomic_DNA"/>
</dbReference>
<dbReference type="InterPro" id="IPR027304">
    <property type="entry name" value="Trigger_fact/SurA_dom_sf"/>
</dbReference>
<proteinExistence type="predicted"/>
<dbReference type="PANTHER" id="PTHR47245:SF2">
    <property type="entry name" value="PEPTIDYL-PROLYL CIS-TRANS ISOMERASE HP_0175-RELATED"/>
    <property type="match status" value="1"/>
</dbReference>
<dbReference type="PROSITE" id="PS50198">
    <property type="entry name" value="PPIC_PPIASE_2"/>
    <property type="match status" value="1"/>
</dbReference>
<dbReference type="Gene3D" id="1.10.8.1040">
    <property type="match status" value="1"/>
</dbReference>
<evidence type="ECO:0000259" key="2">
    <source>
        <dbReference type="PROSITE" id="PS50198"/>
    </source>
</evidence>
<dbReference type="InterPro" id="IPR050245">
    <property type="entry name" value="PrsA_foldase"/>
</dbReference>
<sequence>MSNKVLAKVNGREITEGELNSFYQTLGQQIQGQFQGEQGRSRLLDELIYQELFYAEAVESKLEETEAFQIELNKMKESLLKQFNIKELVDGVSVEPSEIEAFYAENPQFFQGQEQVQASHILVDTEEEATNILAEIKGGLTFEEAATKYSKCPSKEQGGDLGLFQRGQMVPEFEEAAFAMKLNEMSLPVQTQFGYHIILKTGEQAAETQSFEAVKDQIRHQLLIQKQNSAYITKVEALKEKYTVERL</sequence>
<gene>
    <name evidence="3" type="ORF">QE109_06285</name>
</gene>
<feature type="domain" description="PpiC" evidence="2">
    <location>
        <begin position="113"/>
        <end position="202"/>
    </location>
</feature>
<protein>
    <submittedName>
        <fullName evidence="3">Peptidylprolyl isomerase</fullName>
        <ecNumber evidence="3">5.2.1.8</ecNumber>
    </submittedName>
</protein>
<dbReference type="EC" id="5.2.1.8" evidence="3"/>
<dbReference type="PROSITE" id="PS01096">
    <property type="entry name" value="PPIC_PPIASE_1"/>
    <property type="match status" value="1"/>
</dbReference>
<dbReference type="SUPFAM" id="SSF54534">
    <property type="entry name" value="FKBP-like"/>
    <property type="match status" value="1"/>
</dbReference>
<keyword evidence="1" id="KW-0697">Rotamase</keyword>
<evidence type="ECO:0000256" key="1">
    <source>
        <dbReference type="PROSITE-ProRule" id="PRU00278"/>
    </source>
</evidence>
<dbReference type="InterPro" id="IPR046357">
    <property type="entry name" value="PPIase_dom_sf"/>
</dbReference>
<comment type="caution">
    <text evidence="3">The sequence shown here is derived from an EMBL/GenBank/DDBJ whole genome shotgun (WGS) entry which is preliminary data.</text>
</comment>
<organism evidence="3 4">
    <name type="scientific">Fusibacter bizertensis</name>
    <dbReference type="NCBI Taxonomy" id="1488331"/>
    <lineage>
        <taxon>Bacteria</taxon>
        <taxon>Bacillati</taxon>
        <taxon>Bacillota</taxon>
        <taxon>Clostridia</taxon>
        <taxon>Eubacteriales</taxon>
        <taxon>Eubacteriales Family XII. Incertae Sedis</taxon>
        <taxon>Fusibacter</taxon>
    </lineage>
</organism>
<keyword evidence="4" id="KW-1185">Reference proteome</keyword>
<dbReference type="Proteomes" id="UP001158045">
    <property type="component" value="Unassembled WGS sequence"/>
</dbReference>
<name>A0ABT6NBE8_9FIRM</name>
<evidence type="ECO:0000313" key="4">
    <source>
        <dbReference type="Proteomes" id="UP001158045"/>
    </source>
</evidence>
<accession>A0ABT6NBE8</accession>